<feature type="domain" description="PAS" evidence="2">
    <location>
        <begin position="389"/>
        <end position="462"/>
    </location>
</feature>
<organism evidence="4 5">
    <name type="scientific">Sneathiella chungangensis</name>
    <dbReference type="NCBI Taxonomy" id="1418234"/>
    <lineage>
        <taxon>Bacteria</taxon>
        <taxon>Pseudomonadati</taxon>
        <taxon>Pseudomonadota</taxon>
        <taxon>Alphaproteobacteria</taxon>
        <taxon>Sneathiellales</taxon>
        <taxon>Sneathiellaceae</taxon>
        <taxon>Sneathiella</taxon>
    </lineage>
</organism>
<evidence type="ECO:0000259" key="2">
    <source>
        <dbReference type="PROSITE" id="PS50112"/>
    </source>
</evidence>
<sequence length="722" mass="79163">MPSREIYNRIVMADIEIEASGKKKTYKTLSLGVLLLLAVIAAGIWGTFKFVDEQRVRDVRNWEIRLGIVADSRAASVDEWLRKQEQAIGTLATNASLQVYLTQLVIETAENGNSISEVPEAGYLINLLNNQAVISGFWEPEEPQIRANVARPGRAGIGLTDASGTLLVSSGNMPPMNPTIRAAMAKAGEGQAALIDLYEGINGDPTLGFVWPVFAVQDEGSSKDIIGYVIGLRTVESSLFPLLFQPGDTLQTAENYLVRRDGNLVQYISPLADGTLALARKLSIKDDLAAAFAVERPGDFAILSNYLGSKVLVTGRALTVAPWYLVRTVTEREALAETDQRLSTMLGIFLLLIFAVAGTVVAVWRHGTSIRAAELALRYKEIANQLKDRSEFLKIVTDQQPTAIAVFDSEDKYTFANSVAAADVDISQDEMIGKKVASVLGPSQAKEIIEMSNLVRKDYEPRSQISRLHSDDAEKPERVIKSDFVPLRSARVNSKEVLTVFQDITDVVMAQERREEVMRDLVSTLVAFVDRRDPYSADQSRRVAKVAVAVAREMGASDELVRTVDIAGNLMNIGKILVPADILTKTNNLTKKEMDVIRNSLISSADLLEEVDFDLPVASTLRQLQENYDGSGQPNGLVGTQISEAARIIAVANAFVGMVSPRAYRGALGFSEAIKNLLDAADTRFDRRVVSALINYLENRGGRENWKYFSESLDEKPSDIGS</sequence>
<dbReference type="Gene3D" id="1.10.3210.10">
    <property type="entry name" value="Hypothetical protein af1432"/>
    <property type="match status" value="1"/>
</dbReference>
<dbReference type="SUPFAM" id="SSF109604">
    <property type="entry name" value="HD-domain/PDEase-like"/>
    <property type="match status" value="1"/>
</dbReference>
<feature type="transmembrane region" description="Helical" evidence="1">
    <location>
        <begin position="29"/>
        <end position="48"/>
    </location>
</feature>
<dbReference type="EMBL" id="WTVA01000002">
    <property type="protein sequence ID" value="MZR21995.1"/>
    <property type="molecule type" value="Genomic_DNA"/>
</dbReference>
<dbReference type="Pfam" id="PF13487">
    <property type="entry name" value="HD_5"/>
    <property type="match status" value="1"/>
</dbReference>
<dbReference type="InterPro" id="IPR013656">
    <property type="entry name" value="PAS_4"/>
</dbReference>
<dbReference type="PANTHER" id="PTHR43155:SF2">
    <property type="entry name" value="CYCLIC DI-GMP PHOSPHODIESTERASE PA4108"/>
    <property type="match status" value="1"/>
</dbReference>
<dbReference type="NCBIfam" id="TIGR00229">
    <property type="entry name" value="sensory_box"/>
    <property type="match status" value="1"/>
</dbReference>
<dbReference type="PROSITE" id="PS51832">
    <property type="entry name" value="HD_GYP"/>
    <property type="match status" value="1"/>
</dbReference>
<evidence type="ECO:0000313" key="5">
    <source>
        <dbReference type="Proteomes" id="UP000445696"/>
    </source>
</evidence>
<keyword evidence="1" id="KW-0812">Transmembrane</keyword>
<dbReference type="InterPro" id="IPR000014">
    <property type="entry name" value="PAS"/>
</dbReference>
<comment type="caution">
    <text evidence="4">The sequence shown here is derived from an EMBL/GenBank/DDBJ whole genome shotgun (WGS) entry which is preliminary data.</text>
</comment>
<name>A0A845ME86_9PROT</name>
<keyword evidence="1" id="KW-0472">Membrane</keyword>
<evidence type="ECO:0000313" key="4">
    <source>
        <dbReference type="EMBL" id="MZR21995.1"/>
    </source>
</evidence>
<feature type="transmembrane region" description="Helical" evidence="1">
    <location>
        <begin position="342"/>
        <end position="364"/>
    </location>
</feature>
<reference evidence="4 5" key="1">
    <citation type="journal article" date="2014" name="Int. J. Syst. Evol. Microbiol.">
        <title>Sneathiella chungangensis sp. nov., isolated from a marine sand, and emended description of the genus Sneathiella.</title>
        <authorList>
            <person name="Siamphan C."/>
            <person name="Kim H."/>
            <person name="Lee J.S."/>
            <person name="Kim W."/>
        </authorList>
    </citation>
    <scope>NUCLEOTIDE SEQUENCE [LARGE SCALE GENOMIC DNA]</scope>
    <source>
        <strain evidence="4 5">KCTC 32476</strain>
    </source>
</reference>
<dbReference type="SUPFAM" id="SSF55785">
    <property type="entry name" value="PYP-like sensor domain (PAS domain)"/>
    <property type="match status" value="1"/>
</dbReference>
<dbReference type="CDD" id="cd00130">
    <property type="entry name" value="PAS"/>
    <property type="match status" value="1"/>
</dbReference>
<feature type="domain" description="HD-GYP" evidence="3">
    <location>
        <begin position="514"/>
        <end position="709"/>
    </location>
</feature>
<proteinExistence type="predicted"/>
<protein>
    <submittedName>
        <fullName evidence="4">PAS domain-containing protein</fullName>
    </submittedName>
</protein>
<gene>
    <name evidence="4" type="ORF">GQF03_06595</name>
</gene>
<evidence type="ECO:0000256" key="1">
    <source>
        <dbReference type="SAM" id="Phobius"/>
    </source>
</evidence>
<dbReference type="Proteomes" id="UP000445696">
    <property type="component" value="Unassembled WGS sequence"/>
</dbReference>
<dbReference type="PROSITE" id="PS50112">
    <property type="entry name" value="PAS"/>
    <property type="match status" value="1"/>
</dbReference>
<dbReference type="PANTHER" id="PTHR43155">
    <property type="entry name" value="CYCLIC DI-GMP PHOSPHODIESTERASE PA4108-RELATED"/>
    <property type="match status" value="1"/>
</dbReference>
<dbReference type="InterPro" id="IPR037522">
    <property type="entry name" value="HD_GYP_dom"/>
</dbReference>
<dbReference type="Gene3D" id="3.30.450.20">
    <property type="entry name" value="PAS domain"/>
    <property type="match status" value="1"/>
</dbReference>
<dbReference type="InterPro" id="IPR035965">
    <property type="entry name" value="PAS-like_dom_sf"/>
</dbReference>
<keyword evidence="5" id="KW-1185">Reference proteome</keyword>
<evidence type="ECO:0000259" key="3">
    <source>
        <dbReference type="PROSITE" id="PS51832"/>
    </source>
</evidence>
<keyword evidence="1" id="KW-1133">Transmembrane helix</keyword>
<dbReference type="AlphaFoldDB" id="A0A845ME86"/>
<dbReference type="Pfam" id="PF08448">
    <property type="entry name" value="PAS_4"/>
    <property type="match status" value="1"/>
</dbReference>
<accession>A0A845ME86</accession>